<accession>A0A256GB14</accession>
<proteinExistence type="predicted"/>
<dbReference type="AlphaFoldDB" id="A0A256GB14"/>
<sequence length="64" mass="7312">MAGPFIVLFSGQYNLNFDLPVNLFQIYFAPRQSIQCPQGNEINREDRDETGYRHLQQLIAPLGG</sequence>
<evidence type="ECO:0000313" key="2">
    <source>
        <dbReference type="Proteomes" id="UP000216363"/>
    </source>
</evidence>
<organism evidence="1 2">
    <name type="scientific">Brucella lupini</name>
    <dbReference type="NCBI Taxonomy" id="255457"/>
    <lineage>
        <taxon>Bacteria</taxon>
        <taxon>Pseudomonadati</taxon>
        <taxon>Pseudomonadota</taxon>
        <taxon>Alphaproteobacteria</taxon>
        <taxon>Hyphomicrobiales</taxon>
        <taxon>Brucellaceae</taxon>
        <taxon>Brucella/Ochrobactrum group</taxon>
        <taxon>Brucella</taxon>
    </lineage>
</organism>
<dbReference type="EMBL" id="NNRN01000062">
    <property type="protein sequence ID" value="OYR24322.1"/>
    <property type="molecule type" value="Genomic_DNA"/>
</dbReference>
<dbReference type="Proteomes" id="UP000216363">
    <property type="component" value="Unassembled WGS sequence"/>
</dbReference>
<evidence type="ECO:0000313" key="1">
    <source>
        <dbReference type="EMBL" id="OYR24322.1"/>
    </source>
</evidence>
<name>A0A256GB14_9HYPH</name>
<gene>
    <name evidence="1" type="ORF">CES86_4607</name>
</gene>
<comment type="caution">
    <text evidence="1">The sequence shown here is derived from an EMBL/GenBank/DDBJ whole genome shotgun (WGS) entry which is preliminary data.</text>
</comment>
<reference evidence="1 2" key="1">
    <citation type="submission" date="2017-07" db="EMBL/GenBank/DDBJ databases">
        <title>Draft genome of Ochrobactrum lupini type strain LUP21.</title>
        <authorList>
            <person name="Krzyzanowska D.M."/>
            <person name="Jafra S."/>
        </authorList>
    </citation>
    <scope>NUCLEOTIDE SEQUENCE [LARGE SCALE GENOMIC DNA]</scope>
    <source>
        <strain evidence="1 2">LUP21</strain>
    </source>
</reference>
<protein>
    <submittedName>
        <fullName evidence="1">Uncharacterized protein</fullName>
    </submittedName>
</protein>